<dbReference type="SUPFAM" id="SSF81321">
    <property type="entry name" value="Family A G protein-coupled receptor-like"/>
    <property type="match status" value="1"/>
</dbReference>
<organism evidence="10 11">
    <name type="scientific">Elysia crispata</name>
    <name type="common">lettuce slug</name>
    <dbReference type="NCBI Taxonomy" id="231223"/>
    <lineage>
        <taxon>Eukaryota</taxon>
        <taxon>Metazoa</taxon>
        <taxon>Spiralia</taxon>
        <taxon>Lophotrochozoa</taxon>
        <taxon>Mollusca</taxon>
        <taxon>Gastropoda</taxon>
        <taxon>Heterobranchia</taxon>
        <taxon>Euthyneura</taxon>
        <taxon>Panpulmonata</taxon>
        <taxon>Sacoglossa</taxon>
        <taxon>Placobranchoidea</taxon>
        <taxon>Plakobranchidae</taxon>
        <taxon>Elysia</taxon>
    </lineage>
</organism>
<evidence type="ECO:0000256" key="5">
    <source>
        <dbReference type="ARBA" id="ARBA00023136"/>
    </source>
</evidence>
<keyword evidence="3 6" id="KW-0812">Transmembrane</keyword>
<evidence type="ECO:0000256" key="4">
    <source>
        <dbReference type="ARBA" id="ARBA00022989"/>
    </source>
</evidence>
<comment type="subcellular location">
    <subcellularLocation>
        <location evidence="1">Cell membrane</location>
        <topology evidence="1">Multi-pass membrane protein</topology>
    </subcellularLocation>
</comment>
<dbReference type="Proteomes" id="UP001283361">
    <property type="component" value="Unassembled WGS sequence"/>
</dbReference>
<keyword evidence="2" id="KW-1003">Cell membrane</keyword>
<feature type="transmembrane region" description="Helical" evidence="8">
    <location>
        <begin position="162"/>
        <end position="181"/>
    </location>
</feature>
<dbReference type="Pfam" id="PF00001">
    <property type="entry name" value="7tm_1"/>
    <property type="match status" value="1"/>
</dbReference>
<reference evidence="10" key="1">
    <citation type="journal article" date="2023" name="G3 (Bethesda)">
        <title>A reference genome for the long-term kleptoplast-retaining sea slug Elysia crispata morphotype clarki.</title>
        <authorList>
            <person name="Eastman K.E."/>
            <person name="Pendleton A.L."/>
            <person name="Shaikh M.A."/>
            <person name="Suttiyut T."/>
            <person name="Ogas R."/>
            <person name="Tomko P."/>
            <person name="Gavelis G."/>
            <person name="Widhalm J.R."/>
            <person name="Wisecaver J.H."/>
        </authorList>
    </citation>
    <scope>NUCLEOTIDE SEQUENCE</scope>
    <source>
        <strain evidence="10">ECLA1</strain>
    </source>
</reference>
<keyword evidence="5 8" id="KW-0472">Membrane</keyword>
<feature type="transmembrane region" description="Helical" evidence="8">
    <location>
        <begin position="120"/>
        <end position="141"/>
    </location>
</feature>
<feature type="transmembrane region" description="Helical" evidence="8">
    <location>
        <begin position="267"/>
        <end position="286"/>
    </location>
</feature>
<dbReference type="Gene3D" id="1.20.1070.10">
    <property type="entry name" value="Rhodopsin 7-helix transmembrane proteins"/>
    <property type="match status" value="1"/>
</dbReference>
<dbReference type="CDD" id="cd00637">
    <property type="entry name" value="7tm_classA_rhodopsin-like"/>
    <property type="match status" value="1"/>
</dbReference>
<gene>
    <name evidence="10" type="ORF">RRG08_032654</name>
</gene>
<keyword evidence="6" id="KW-0807">Transducer</keyword>
<dbReference type="PROSITE" id="PS00237">
    <property type="entry name" value="G_PROTEIN_RECEP_F1_1"/>
    <property type="match status" value="1"/>
</dbReference>
<dbReference type="EMBL" id="JAWDGP010007236">
    <property type="protein sequence ID" value="KAK3727697.1"/>
    <property type="molecule type" value="Genomic_DNA"/>
</dbReference>
<feature type="region of interest" description="Disordered" evidence="7">
    <location>
        <begin position="1"/>
        <end position="29"/>
    </location>
</feature>
<evidence type="ECO:0000256" key="8">
    <source>
        <dbReference type="SAM" id="Phobius"/>
    </source>
</evidence>
<keyword evidence="11" id="KW-1185">Reference proteome</keyword>
<keyword evidence="6" id="KW-0675">Receptor</keyword>
<feature type="domain" description="G-protein coupled receptors family 1 profile" evidence="9">
    <location>
        <begin position="60"/>
        <end position="314"/>
    </location>
</feature>
<feature type="transmembrane region" description="Helical" evidence="8">
    <location>
        <begin position="80"/>
        <end position="100"/>
    </location>
</feature>
<keyword evidence="6" id="KW-0297">G-protein coupled receptor</keyword>
<accession>A0AAE1CQ04</accession>
<proteinExistence type="inferred from homology"/>
<comment type="caution">
    <text evidence="10">The sequence shown here is derived from an EMBL/GenBank/DDBJ whole genome shotgun (WGS) entry which is preliminary data.</text>
</comment>
<dbReference type="PANTHER" id="PTHR22750">
    <property type="entry name" value="G-PROTEIN COUPLED RECEPTOR"/>
    <property type="match status" value="1"/>
</dbReference>
<feature type="transmembrane region" description="Helical" evidence="8">
    <location>
        <begin position="201"/>
        <end position="222"/>
    </location>
</feature>
<evidence type="ECO:0000313" key="10">
    <source>
        <dbReference type="EMBL" id="KAK3727697.1"/>
    </source>
</evidence>
<dbReference type="GO" id="GO:0005886">
    <property type="term" value="C:plasma membrane"/>
    <property type="evidence" value="ECO:0007669"/>
    <property type="project" value="UniProtKB-SubCell"/>
</dbReference>
<protein>
    <recommendedName>
        <fullName evidence="9">G-protein coupled receptors family 1 profile domain-containing protein</fullName>
    </recommendedName>
</protein>
<dbReference type="InterPro" id="IPR000276">
    <property type="entry name" value="GPCR_Rhodpsn"/>
</dbReference>
<evidence type="ECO:0000256" key="1">
    <source>
        <dbReference type="ARBA" id="ARBA00004651"/>
    </source>
</evidence>
<evidence type="ECO:0000256" key="7">
    <source>
        <dbReference type="SAM" id="MobiDB-lite"/>
    </source>
</evidence>
<feature type="transmembrane region" description="Helical" evidence="8">
    <location>
        <begin position="41"/>
        <end position="68"/>
    </location>
</feature>
<feature type="transmembrane region" description="Helical" evidence="8">
    <location>
        <begin position="298"/>
        <end position="317"/>
    </location>
</feature>
<sequence>MNRLNNFTTESSRQDTLQNGKEVGSDDEPESLAANKTAQKWVYVVFTVACLIVAIFILVCNMIFIAACWRTRSLRTLSTLFVISLAGSDMLQAVGMVLQALFYANNWIGAIMWTDSLCPWIQAVFLTCVPISILSVAFVAIDRYIYIIYPYRYPAVMTATRSKVTIAISWLLWVSFGFSILYQPKESSDCGVTTVVRSSYIYVRFAVFVISAILSGFCHASIQVVAMRHIRQVYAWSRISDTHNTPRGTSAVTPGGISISSLRLVKTFFLIYVSHVVCWTPALVTPTFRLSAGGLTNLFYILAELSACINVIVYVFSIRQFRRAIIKLIKCLPQFAQTDTE</sequence>
<evidence type="ECO:0000259" key="9">
    <source>
        <dbReference type="PROSITE" id="PS50262"/>
    </source>
</evidence>
<dbReference type="GO" id="GO:0004930">
    <property type="term" value="F:G protein-coupled receptor activity"/>
    <property type="evidence" value="ECO:0007669"/>
    <property type="project" value="UniProtKB-KW"/>
</dbReference>
<evidence type="ECO:0000256" key="6">
    <source>
        <dbReference type="RuleBase" id="RU000688"/>
    </source>
</evidence>
<dbReference type="InterPro" id="IPR017452">
    <property type="entry name" value="GPCR_Rhodpsn_7TM"/>
</dbReference>
<evidence type="ECO:0000256" key="2">
    <source>
        <dbReference type="ARBA" id="ARBA00022475"/>
    </source>
</evidence>
<evidence type="ECO:0000313" key="11">
    <source>
        <dbReference type="Proteomes" id="UP001283361"/>
    </source>
</evidence>
<dbReference type="SMART" id="SM01381">
    <property type="entry name" value="7TM_GPCR_Srsx"/>
    <property type="match status" value="1"/>
</dbReference>
<keyword evidence="4 8" id="KW-1133">Transmembrane helix</keyword>
<feature type="compositionally biased region" description="Polar residues" evidence="7">
    <location>
        <begin position="1"/>
        <end position="19"/>
    </location>
</feature>
<evidence type="ECO:0000256" key="3">
    <source>
        <dbReference type="ARBA" id="ARBA00022692"/>
    </source>
</evidence>
<comment type="similarity">
    <text evidence="6">Belongs to the G-protein coupled receptor 1 family.</text>
</comment>
<dbReference type="PROSITE" id="PS50262">
    <property type="entry name" value="G_PROTEIN_RECEP_F1_2"/>
    <property type="match status" value="1"/>
</dbReference>
<dbReference type="PRINTS" id="PR00237">
    <property type="entry name" value="GPCRRHODOPSN"/>
</dbReference>
<name>A0AAE1CQ04_9GAST</name>
<dbReference type="AlphaFoldDB" id="A0AAE1CQ04"/>